<reference evidence="5" key="1">
    <citation type="journal article" date="2017" name="Nat. Commun.">
        <title>The asparagus genome sheds light on the origin and evolution of a young Y chromosome.</title>
        <authorList>
            <person name="Harkess A."/>
            <person name="Zhou J."/>
            <person name="Xu C."/>
            <person name="Bowers J.E."/>
            <person name="Van der Hulst R."/>
            <person name="Ayyampalayam S."/>
            <person name="Mercati F."/>
            <person name="Riccardi P."/>
            <person name="McKain M.R."/>
            <person name="Kakrana A."/>
            <person name="Tang H."/>
            <person name="Ray J."/>
            <person name="Groenendijk J."/>
            <person name="Arikit S."/>
            <person name="Mathioni S.M."/>
            <person name="Nakano M."/>
            <person name="Shan H."/>
            <person name="Telgmann-Rauber A."/>
            <person name="Kanno A."/>
            <person name="Yue Z."/>
            <person name="Chen H."/>
            <person name="Li W."/>
            <person name="Chen Y."/>
            <person name="Xu X."/>
            <person name="Zhang Y."/>
            <person name="Luo S."/>
            <person name="Chen H."/>
            <person name="Gao J."/>
            <person name="Mao Z."/>
            <person name="Pires J.C."/>
            <person name="Luo M."/>
            <person name="Kudrna D."/>
            <person name="Wing R.A."/>
            <person name="Meyers B.C."/>
            <person name="Yi K."/>
            <person name="Kong H."/>
            <person name="Lavrijsen P."/>
            <person name="Sunseri F."/>
            <person name="Falavigna A."/>
            <person name="Ye Y."/>
            <person name="Leebens-Mack J.H."/>
            <person name="Chen G."/>
        </authorList>
    </citation>
    <scope>NUCLEOTIDE SEQUENCE [LARGE SCALE GENOMIC DNA]</scope>
    <source>
        <strain evidence="5">cv. DH0086</strain>
    </source>
</reference>
<comment type="function">
    <text evidence="3">May be involved in cooperative interactions with calmodulins or calmodulin-like proteins. Recruits calmodulin proteins to microtubules, thus being a potential scaffold in cellular signaling and trafficking. May associate with nucleic acids and regulate gene expression at the transcriptional or post-transcriptional level.</text>
</comment>
<keyword evidence="1" id="KW-0112">Calmodulin-binding</keyword>
<dbReference type="AlphaFoldDB" id="A0A5P1F509"/>
<dbReference type="GO" id="GO:0005516">
    <property type="term" value="F:calmodulin binding"/>
    <property type="evidence" value="ECO:0007669"/>
    <property type="project" value="UniProtKB-KW"/>
</dbReference>
<evidence type="ECO:0000256" key="3">
    <source>
        <dbReference type="ARBA" id="ARBA00045534"/>
    </source>
</evidence>
<gene>
    <name evidence="4" type="ORF">A4U43_C04F23600</name>
</gene>
<dbReference type="InterPro" id="IPR027417">
    <property type="entry name" value="P-loop_NTPase"/>
</dbReference>
<keyword evidence="5" id="KW-1185">Reference proteome</keyword>
<dbReference type="PROSITE" id="PS50096">
    <property type="entry name" value="IQ"/>
    <property type="match status" value="2"/>
</dbReference>
<dbReference type="GO" id="GO:0005886">
    <property type="term" value="C:plasma membrane"/>
    <property type="evidence" value="ECO:0007669"/>
    <property type="project" value="EnsemblPlants"/>
</dbReference>
<dbReference type="GO" id="GO:0051592">
    <property type="term" value="P:response to calcium ion"/>
    <property type="evidence" value="ECO:0007669"/>
    <property type="project" value="EnsemblPlants"/>
</dbReference>
<protein>
    <submittedName>
        <fullName evidence="4">Uncharacterized protein</fullName>
    </submittedName>
</protein>
<comment type="similarity">
    <text evidence="2">Belongs to the IQD family.</text>
</comment>
<dbReference type="Proteomes" id="UP000243459">
    <property type="component" value="Chromosome 4"/>
</dbReference>
<proteinExistence type="inferred from homology"/>
<evidence type="ECO:0000313" key="4">
    <source>
        <dbReference type="EMBL" id="ONK72823.1"/>
    </source>
</evidence>
<name>A0A5P1F509_ASPOF</name>
<dbReference type="GO" id="GO:0005730">
    <property type="term" value="C:nucleolus"/>
    <property type="evidence" value="ECO:0007669"/>
    <property type="project" value="EnsemblPlants"/>
</dbReference>
<dbReference type="InterPro" id="IPR000048">
    <property type="entry name" value="IQ_motif_EF-hand-BS"/>
</dbReference>
<evidence type="ECO:0000256" key="2">
    <source>
        <dbReference type="ARBA" id="ARBA00024341"/>
    </source>
</evidence>
<evidence type="ECO:0000313" key="5">
    <source>
        <dbReference type="Proteomes" id="UP000243459"/>
    </source>
</evidence>
<dbReference type="PANTHER" id="PTHR32295:SF108">
    <property type="entry name" value="PROTEIN IQ-DOMAIN 20"/>
    <property type="match status" value="1"/>
</dbReference>
<dbReference type="Pfam" id="PF00612">
    <property type="entry name" value="IQ"/>
    <property type="match status" value="1"/>
</dbReference>
<dbReference type="SMART" id="SM00015">
    <property type="entry name" value="IQ"/>
    <property type="match status" value="2"/>
</dbReference>
<accession>A0A5P1F509</accession>
<dbReference type="EMBL" id="CM007384">
    <property type="protein sequence ID" value="ONK72823.1"/>
    <property type="molecule type" value="Genomic_DNA"/>
</dbReference>
<dbReference type="PANTHER" id="PTHR32295">
    <property type="entry name" value="IQ-DOMAIN 5-RELATED"/>
    <property type="match status" value="1"/>
</dbReference>
<sequence>MAEARDWLVAIRRTFTKFSCKSVAVVNHIDLIHDVTLEEEEEEEVAPPAVTEKIACYKGERNLKRKGLLVANDVAAIKIQACFRGHLARRALRALRSLVKLQALVRGVCVRRQAKIAIHCMQAMVRLQVRVRARRLLRTSGEMELLQS</sequence>
<evidence type="ECO:0000256" key="1">
    <source>
        <dbReference type="ARBA" id="ARBA00022860"/>
    </source>
</evidence>
<dbReference type="Gene3D" id="1.20.5.190">
    <property type="match status" value="1"/>
</dbReference>
<organism evidence="4 5">
    <name type="scientific">Asparagus officinalis</name>
    <name type="common">Garden asparagus</name>
    <dbReference type="NCBI Taxonomy" id="4686"/>
    <lineage>
        <taxon>Eukaryota</taxon>
        <taxon>Viridiplantae</taxon>
        <taxon>Streptophyta</taxon>
        <taxon>Embryophyta</taxon>
        <taxon>Tracheophyta</taxon>
        <taxon>Spermatophyta</taxon>
        <taxon>Magnoliopsida</taxon>
        <taxon>Liliopsida</taxon>
        <taxon>Asparagales</taxon>
        <taxon>Asparagaceae</taxon>
        <taxon>Asparagoideae</taxon>
        <taxon>Asparagus</taxon>
    </lineage>
</organism>
<dbReference type="SUPFAM" id="SSF52540">
    <property type="entry name" value="P-loop containing nucleoside triphosphate hydrolases"/>
    <property type="match status" value="1"/>
</dbReference>
<dbReference type="Gramene" id="ONK72823">
    <property type="protein sequence ID" value="ONK72823"/>
    <property type="gene ID" value="A4U43_C04F23600"/>
</dbReference>